<proteinExistence type="predicted"/>
<keyword evidence="1" id="KW-0472">Membrane</keyword>
<keyword evidence="1" id="KW-1133">Transmembrane helix</keyword>
<accession>A0A0A9BXG0</accession>
<dbReference type="EMBL" id="GBRH01229186">
    <property type="protein sequence ID" value="JAD68709.1"/>
    <property type="molecule type" value="Transcribed_RNA"/>
</dbReference>
<protein>
    <submittedName>
        <fullName evidence="2">Uncharacterized protein</fullName>
    </submittedName>
</protein>
<sequence length="41" mass="4698">MLNLCVCCKIFLFSLHVADLSLYIQLILSCFTVYVCFSHPV</sequence>
<reference evidence="2" key="2">
    <citation type="journal article" date="2015" name="Data Brief">
        <title>Shoot transcriptome of the giant reed, Arundo donax.</title>
        <authorList>
            <person name="Barrero R.A."/>
            <person name="Guerrero F.D."/>
            <person name="Moolhuijzen P."/>
            <person name="Goolsby J.A."/>
            <person name="Tidwell J."/>
            <person name="Bellgard S.E."/>
            <person name="Bellgard M.I."/>
        </authorList>
    </citation>
    <scope>NUCLEOTIDE SEQUENCE</scope>
    <source>
        <tissue evidence="2">Shoot tissue taken approximately 20 cm above the soil surface</tissue>
    </source>
</reference>
<keyword evidence="1" id="KW-0812">Transmembrane</keyword>
<feature type="transmembrane region" description="Helical" evidence="1">
    <location>
        <begin position="20"/>
        <end position="37"/>
    </location>
</feature>
<organism evidence="2">
    <name type="scientific">Arundo donax</name>
    <name type="common">Giant reed</name>
    <name type="synonym">Donax arundinaceus</name>
    <dbReference type="NCBI Taxonomy" id="35708"/>
    <lineage>
        <taxon>Eukaryota</taxon>
        <taxon>Viridiplantae</taxon>
        <taxon>Streptophyta</taxon>
        <taxon>Embryophyta</taxon>
        <taxon>Tracheophyta</taxon>
        <taxon>Spermatophyta</taxon>
        <taxon>Magnoliopsida</taxon>
        <taxon>Liliopsida</taxon>
        <taxon>Poales</taxon>
        <taxon>Poaceae</taxon>
        <taxon>PACMAD clade</taxon>
        <taxon>Arundinoideae</taxon>
        <taxon>Arundineae</taxon>
        <taxon>Arundo</taxon>
    </lineage>
</organism>
<evidence type="ECO:0000313" key="2">
    <source>
        <dbReference type="EMBL" id="JAD68709.1"/>
    </source>
</evidence>
<reference evidence="2" key="1">
    <citation type="submission" date="2014-09" db="EMBL/GenBank/DDBJ databases">
        <authorList>
            <person name="Magalhaes I.L.F."/>
            <person name="Oliveira U."/>
            <person name="Santos F.R."/>
            <person name="Vidigal T.H.D.A."/>
            <person name="Brescovit A.D."/>
            <person name="Santos A.J."/>
        </authorList>
    </citation>
    <scope>NUCLEOTIDE SEQUENCE</scope>
    <source>
        <tissue evidence="2">Shoot tissue taken approximately 20 cm above the soil surface</tissue>
    </source>
</reference>
<name>A0A0A9BXG0_ARUDO</name>
<dbReference type="AlphaFoldDB" id="A0A0A9BXG0"/>
<evidence type="ECO:0000256" key="1">
    <source>
        <dbReference type="SAM" id="Phobius"/>
    </source>
</evidence>